<protein>
    <submittedName>
        <fullName evidence="1">Uncharacterized protein</fullName>
    </submittedName>
</protein>
<keyword evidence="2" id="KW-1185">Reference proteome</keyword>
<evidence type="ECO:0000313" key="1">
    <source>
        <dbReference type="EMBL" id="CAI9617674.1"/>
    </source>
</evidence>
<dbReference type="Proteomes" id="UP001162483">
    <property type="component" value="Unassembled WGS sequence"/>
</dbReference>
<comment type="caution">
    <text evidence="1">The sequence shown here is derived from an EMBL/GenBank/DDBJ whole genome shotgun (WGS) entry which is preliminary data.</text>
</comment>
<name>A0ABN9H961_9NEOB</name>
<feature type="non-terminal residue" evidence="1">
    <location>
        <position position="75"/>
    </location>
</feature>
<dbReference type="EMBL" id="CATNWA010020303">
    <property type="protein sequence ID" value="CAI9617674.1"/>
    <property type="molecule type" value="Genomic_DNA"/>
</dbReference>
<proteinExistence type="predicted"/>
<reference evidence="1" key="1">
    <citation type="submission" date="2023-05" db="EMBL/GenBank/DDBJ databases">
        <authorList>
            <person name="Stuckert A."/>
        </authorList>
    </citation>
    <scope>NUCLEOTIDE SEQUENCE</scope>
</reference>
<sequence length="75" mass="8643">METNRYNVSTTVNVKEVRELSEIAELSAGTLFAGCRRDENRPIGEKFLLIFGFGANRIFPNIRNEFHFVMFDSLI</sequence>
<evidence type="ECO:0000313" key="2">
    <source>
        <dbReference type="Proteomes" id="UP001162483"/>
    </source>
</evidence>
<accession>A0ABN9H961</accession>
<organism evidence="1 2">
    <name type="scientific">Staurois parvus</name>
    <dbReference type="NCBI Taxonomy" id="386267"/>
    <lineage>
        <taxon>Eukaryota</taxon>
        <taxon>Metazoa</taxon>
        <taxon>Chordata</taxon>
        <taxon>Craniata</taxon>
        <taxon>Vertebrata</taxon>
        <taxon>Euteleostomi</taxon>
        <taxon>Amphibia</taxon>
        <taxon>Batrachia</taxon>
        <taxon>Anura</taxon>
        <taxon>Neobatrachia</taxon>
        <taxon>Ranoidea</taxon>
        <taxon>Ranidae</taxon>
        <taxon>Staurois</taxon>
    </lineage>
</organism>
<gene>
    <name evidence="1" type="ORF">SPARVUS_LOCUS15581892</name>
</gene>